<dbReference type="Proteomes" id="UP000518266">
    <property type="component" value="Unassembled WGS sequence"/>
</dbReference>
<keyword evidence="10" id="KW-0479">Metal-binding</keyword>
<protein>
    <recommendedName>
        <fullName evidence="29">E3 ubiquitin-protein ligase TRIM33</fullName>
        <ecNumber evidence="5">2.3.2.27</ecNumber>
    </recommendedName>
    <alternativeName>
        <fullName evidence="28">Lysosomal amino acid transporter 1 homolog</fullName>
    </alternativeName>
    <alternativeName>
        <fullName evidence="32">PQ-loop repeat-containing protein 2</fullName>
    </alternativeName>
    <alternativeName>
        <fullName evidence="30">RING-type E3 ubiquitin transferase TRIM33</fullName>
    </alternativeName>
    <alternativeName>
        <fullName evidence="33">Solute carrier family 66 member 1</fullName>
    </alternativeName>
    <alternativeName>
        <fullName evidence="34">Transcription intermediary factor 1-gamma</fullName>
    </alternativeName>
    <alternativeName>
        <fullName evidence="31">Tripartite motif-containing protein 33</fullName>
    </alternativeName>
</protein>
<dbReference type="InterPro" id="IPR019787">
    <property type="entry name" value="Znf_PHD-finger"/>
</dbReference>
<dbReference type="GO" id="GO:0008270">
    <property type="term" value="F:zinc ion binding"/>
    <property type="evidence" value="ECO:0007669"/>
    <property type="project" value="UniProtKB-KW"/>
</dbReference>
<dbReference type="Gene3D" id="1.20.1280.290">
    <property type="match status" value="1"/>
</dbReference>
<dbReference type="FunFam" id="3.30.40.10:FF:000123">
    <property type="entry name" value="E3 ubiquitin-protein ligase TRIM33"/>
    <property type="match status" value="1"/>
</dbReference>
<feature type="compositionally biased region" description="Basic and acidic residues" evidence="37">
    <location>
        <begin position="692"/>
        <end position="701"/>
    </location>
</feature>
<dbReference type="InterPro" id="IPR006603">
    <property type="entry name" value="PQ-loop_rpt"/>
</dbReference>
<keyword evidence="23" id="KW-0325">Glycoprotein</keyword>
<keyword evidence="9 38" id="KW-0812">Transmembrane</keyword>
<evidence type="ECO:0000256" key="22">
    <source>
        <dbReference type="ARBA" id="ARBA00023163"/>
    </source>
</evidence>
<evidence type="ECO:0000256" key="11">
    <source>
        <dbReference type="ARBA" id="ARBA00022737"/>
    </source>
</evidence>
<evidence type="ECO:0000256" key="28">
    <source>
        <dbReference type="ARBA" id="ARBA00068323"/>
    </source>
</evidence>
<evidence type="ECO:0000256" key="16">
    <source>
        <dbReference type="ARBA" id="ARBA00022989"/>
    </source>
</evidence>
<evidence type="ECO:0000256" key="29">
    <source>
        <dbReference type="ARBA" id="ARBA00073067"/>
    </source>
</evidence>
<dbReference type="GO" id="GO:0061630">
    <property type="term" value="F:ubiquitin protein ligase activity"/>
    <property type="evidence" value="ECO:0007669"/>
    <property type="project" value="UniProtKB-EC"/>
</dbReference>
<dbReference type="SMART" id="SM00336">
    <property type="entry name" value="BBOX"/>
    <property type="match status" value="2"/>
</dbReference>
<evidence type="ECO:0000256" key="35">
    <source>
        <dbReference type="PROSITE-ProRule" id="PRU00024"/>
    </source>
</evidence>
<dbReference type="OrthoDB" id="1870062at2759"/>
<evidence type="ECO:0000256" key="30">
    <source>
        <dbReference type="ARBA" id="ARBA00075989"/>
    </source>
</evidence>
<evidence type="ECO:0000259" key="39">
    <source>
        <dbReference type="PROSITE" id="PS50014"/>
    </source>
</evidence>
<dbReference type="PROSITE" id="PS50119">
    <property type="entry name" value="ZF_BBOX"/>
    <property type="match status" value="2"/>
</dbReference>
<dbReference type="EMBL" id="JAAKFY010000002">
    <property type="protein sequence ID" value="KAF3860096.1"/>
    <property type="molecule type" value="Genomic_DNA"/>
</dbReference>
<keyword evidence="22" id="KW-0804">Transcription</keyword>
<dbReference type="InterPro" id="IPR017907">
    <property type="entry name" value="Znf_RING_CS"/>
</dbReference>
<dbReference type="SMART" id="SM00184">
    <property type="entry name" value="RING"/>
    <property type="match status" value="2"/>
</dbReference>
<dbReference type="SUPFAM" id="SSF57845">
    <property type="entry name" value="B-box zinc-binding domain"/>
    <property type="match status" value="1"/>
</dbReference>
<dbReference type="InterPro" id="IPR036427">
    <property type="entry name" value="Bromodomain-like_sf"/>
</dbReference>
<evidence type="ECO:0000256" key="9">
    <source>
        <dbReference type="ARBA" id="ARBA00022692"/>
    </source>
</evidence>
<keyword evidence="12 35" id="KW-0863">Zinc-finger</keyword>
<feature type="compositionally biased region" description="Low complexity" evidence="37">
    <location>
        <begin position="641"/>
        <end position="659"/>
    </location>
</feature>
<keyword evidence="18" id="KW-0175">Coiled coil</keyword>
<dbReference type="GO" id="GO:0005634">
    <property type="term" value="C:nucleus"/>
    <property type="evidence" value="ECO:0007669"/>
    <property type="project" value="UniProtKB-SubCell"/>
</dbReference>
<evidence type="ECO:0000256" key="37">
    <source>
        <dbReference type="SAM" id="MobiDB-lite"/>
    </source>
</evidence>
<dbReference type="PANTHER" id="PTHR45915">
    <property type="entry name" value="TRANSCRIPTION INTERMEDIARY FACTOR"/>
    <property type="match status" value="1"/>
</dbReference>
<dbReference type="SMART" id="SM00297">
    <property type="entry name" value="BROMO"/>
    <property type="match status" value="1"/>
</dbReference>
<evidence type="ECO:0000256" key="24">
    <source>
        <dbReference type="ARBA" id="ARBA00023228"/>
    </source>
</evidence>
<evidence type="ECO:0000256" key="10">
    <source>
        <dbReference type="ARBA" id="ARBA00022723"/>
    </source>
</evidence>
<keyword evidence="8" id="KW-0808">Transferase</keyword>
<feature type="compositionally biased region" description="Polar residues" evidence="37">
    <location>
        <begin position="538"/>
        <end position="549"/>
    </location>
</feature>
<dbReference type="Pfam" id="PF00643">
    <property type="entry name" value="zf-B_box"/>
    <property type="match status" value="1"/>
</dbReference>
<dbReference type="FunFam" id="3.30.40.10:FF:000246">
    <property type="entry name" value="E3 ubiquitin-protein ligase TRIM33 isoform X2"/>
    <property type="match status" value="1"/>
</dbReference>
<feature type="compositionally biased region" description="Low complexity" evidence="37">
    <location>
        <begin position="741"/>
        <end position="763"/>
    </location>
</feature>
<keyword evidence="11" id="KW-0677">Repeat</keyword>
<dbReference type="SMART" id="SM00679">
    <property type="entry name" value="CTNS"/>
    <property type="match status" value="2"/>
</dbReference>
<comment type="function">
    <text evidence="27">Amino acid transporter that specifically mediates the pH-dependent export of the cationic amino acids arginine, histidine and lysine from lysosomes.</text>
</comment>
<evidence type="ECO:0000256" key="31">
    <source>
        <dbReference type="ARBA" id="ARBA00076817"/>
    </source>
</evidence>
<evidence type="ECO:0000256" key="2">
    <source>
        <dbReference type="ARBA" id="ARBA00004123"/>
    </source>
</evidence>
<feature type="transmembrane region" description="Helical" evidence="38">
    <location>
        <begin position="1065"/>
        <end position="1084"/>
    </location>
</feature>
<dbReference type="EC" id="2.3.2.27" evidence="5"/>
<feature type="compositionally biased region" description="Polar residues" evidence="37">
    <location>
        <begin position="84"/>
        <end position="97"/>
    </location>
</feature>
<keyword evidence="20" id="KW-0238">DNA-binding</keyword>
<dbReference type="PROSITE" id="PS50014">
    <property type="entry name" value="BROMODOMAIN_2"/>
    <property type="match status" value="1"/>
</dbReference>
<evidence type="ECO:0000256" key="34">
    <source>
        <dbReference type="ARBA" id="ARBA00082557"/>
    </source>
</evidence>
<evidence type="ECO:0000256" key="7">
    <source>
        <dbReference type="ARBA" id="ARBA00022491"/>
    </source>
</evidence>
<accession>A0A7J5ZEN2</accession>
<evidence type="ECO:0000256" key="38">
    <source>
        <dbReference type="SAM" id="Phobius"/>
    </source>
</evidence>
<reference evidence="43 44" key="1">
    <citation type="submission" date="2020-03" db="EMBL/GenBank/DDBJ databases">
        <title>Dissostichus mawsoni Genome sequencing and assembly.</title>
        <authorList>
            <person name="Park H."/>
        </authorList>
    </citation>
    <scope>NUCLEOTIDE SEQUENCE [LARGE SCALE GENOMIC DNA]</scope>
    <source>
        <strain evidence="43">DM0001</strain>
        <tissue evidence="43">Muscle</tissue>
    </source>
</reference>
<keyword evidence="15" id="KW-0029">Amino-acid transport</keyword>
<evidence type="ECO:0000256" key="27">
    <source>
        <dbReference type="ARBA" id="ARBA00056009"/>
    </source>
</evidence>
<evidence type="ECO:0000259" key="42">
    <source>
        <dbReference type="PROSITE" id="PS50119"/>
    </source>
</evidence>
<keyword evidence="13" id="KW-0833">Ubl conjugation pathway</keyword>
<feature type="domain" description="PHD-type" evidence="40">
    <location>
        <begin position="790"/>
        <end position="837"/>
    </location>
</feature>
<dbReference type="GO" id="GO:0003677">
    <property type="term" value="F:DNA binding"/>
    <property type="evidence" value="ECO:0007669"/>
    <property type="project" value="UniProtKB-KW"/>
</dbReference>
<evidence type="ECO:0000259" key="40">
    <source>
        <dbReference type="PROSITE" id="PS50016"/>
    </source>
</evidence>
<evidence type="ECO:0000313" key="44">
    <source>
        <dbReference type="Proteomes" id="UP000518266"/>
    </source>
</evidence>
<dbReference type="InterPro" id="IPR001965">
    <property type="entry name" value="Znf_PHD"/>
</dbReference>
<evidence type="ECO:0000256" key="14">
    <source>
        <dbReference type="ARBA" id="ARBA00022833"/>
    </source>
</evidence>
<evidence type="ECO:0000256" key="18">
    <source>
        <dbReference type="ARBA" id="ARBA00023054"/>
    </source>
</evidence>
<dbReference type="InterPro" id="IPR001841">
    <property type="entry name" value="Znf_RING"/>
</dbReference>
<dbReference type="SMART" id="SM00249">
    <property type="entry name" value="PHD"/>
    <property type="match status" value="2"/>
</dbReference>
<dbReference type="InterPro" id="IPR019786">
    <property type="entry name" value="Zinc_finger_PHD-type_CS"/>
</dbReference>
<feature type="transmembrane region" description="Helical" evidence="38">
    <location>
        <begin position="1249"/>
        <end position="1270"/>
    </location>
</feature>
<dbReference type="Pfam" id="PF00628">
    <property type="entry name" value="PHD"/>
    <property type="match status" value="1"/>
</dbReference>
<dbReference type="SUPFAM" id="SSF57850">
    <property type="entry name" value="RING/U-box"/>
    <property type="match status" value="1"/>
</dbReference>
<dbReference type="InterPro" id="IPR013083">
    <property type="entry name" value="Znf_RING/FYVE/PHD"/>
</dbReference>
<dbReference type="PANTHER" id="PTHR45915:SF3">
    <property type="entry name" value="E3 UBIQUITIN-PROTEIN LIGASE TRIM33"/>
    <property type="match status" value="1"/>
</dbReference>
<evidence type="ECO:0000313" key="43">
    <source>
        <dbReference type="EMBL" id="KAF3860096.1"/>
    </source>
</evidence>
<sequence>MADNKGEDDMESSANSDAVPSAQDNEQPETKEESAVIVLEANTKGGEETESQDTANEAPTPTSDGGDVSNGGAAVEGGEANGSTSNSPAETSTTNAEPTAAETLPAVDAPVGGPSTEMSPPATAPAGTPVSTPFNFLDTCAVCKQSLQSRNCDPKLLPCLHSFCLKCIPQPDRQISVQVPGPHGQTDTHIVNVMRCTVCQQDYKQSDIIDNYFVKDTSDATSTSDEKAAQVCTSCEDNAGTIGFCVECGEWLCKTCVEAHQRVKITRTTKSTPRRTLTLLPRPVFCPIHKQEPLKLFCETCDTLTCRDCQLLEHKEHSMAKLQEKKSYVHYSVCQVQNRAGETQKKVEHEIKIAVFTLINEINKKGKSLLQQLDSVTKERNVRLVSQQKDTTLLAQQIHHMLYQLRQQYKARLEPVPPANGVVRFFCDPTFWAKNVVNLGNLVIEKQAQPVQPPGVMPPRLISMQQLPRGPGGMNGGPGPPMYPSAHHMRLQGPPQGRMPTAQPRLNGQQYPAMMQPQLQRQHSNPGHAGPFPVASLHNANPTSPTSASMAGAHAHRGPASPIIGPIELIPSVTNPENLPCLPEIPPIQLEDAGSSSLGHLLSRCISVSTQHLLCALDMNPSPGLSTHSPGSSGLSNAHTPARPSSTSSTGSRGSCSSAGKTGPGGGAAVEQVRVKQEPGTEESNSCPTSMKTERGKEGRSDCMMSNPESSTHPTLGVVSSGLDALRALGERIKTEPQSETPCSGSGSGAATSSTPTTTSATSLHSGNGSRTAGASLTNGNSEKGDDPNEDWCAVCINGGDLLCCDRCPKVFHMKCHVPTIKIFPTGDFLCTFCRSLTTPRLSTVMKARGTQRNRGSKCERLLLHIYCHELSVGFREPVLSSVPNYYKIIKKPMDLKKVKKRLQLRSSQHYQSVQEFVSDMRLMSRIIQVYDEENQINTQAGSEMAISGKAVSLYFEEKLQESFPGQSFPETPQTEGPATEEKEDTEDSDEDFIQPRRKRLKTDEKVFHINLSSSGEYDDRWSPFAGVFGVSTSGNFSSLCPNGSQWVWEGLGECAQDGRDMASIYLGLLSILCFMVSSLPQYYSSCKTGNMDSALSIWFCCCGWEGTAVTWWAPSWQTNFHFRQDGSACGGGSLSWASPPALCTSPGQEPNRKLFPQSSEVVPCSQPLTSAFTPKEIIGFSIGSVSSVLYLCSRLPQMYTNYKRKSTEGVSYFLFALVILGNTTYGLSVLLKNPDEGQGEKSYMIHHLPWLIGSLGTLSLDISFQFLIYRKAKEEVGISHGENTPLIGS</sequence>
<organism evidence="43 44">
    <name type="scientific">Dissostichus mawsoni</name>
    <name type="common">Antarctic cod</name>
    <dbReference type="NCBI Taxonomy" id="36200"/>
    <lineage>
        <taxon>Eukaryota</taxon>
        <taxon>Metazoa</taxon>
        <taxon>Chordata</taxon>
        <taxon>Craniata</taxon>
        <taxon>Vertebrata</taxon>
        <taxon>Euteleostomi</taxon>
        <taxon>Actinopterygii</taxon>
        <taxon>Neopterygii</taxon>
        <taxon>Teleostei</taxon>
        <taxon>Neoteleostei</taxon>
        <taxon>Acanthomorphata</taxon>
        <taxon>Eupercaria</taxon>
        <taxon>Perciformes</taxon>
        <taxon>Notothenioidei</taxon>
        <taxon>Nototheniidae</taxon>
        <taxon>Dissostichus</taxon>
    </lineage>
</organism>
<keyword evidence="17" id="KW-0805">Transcription regulation</keyword>
<feature type="compositionally biased region" description="Low complexity" evidence="37">
    <location>
        <begin position="70"/>
        <end position="83"/>
    </location>
</feature>
<evidence type="ECO:0000256" key="36">
    <source>
        <dbReference type="PROSITE-ProRule" id="PRU00035"/>
    </source>
</evidence>
<dbReference type="GO" id="GO:0000785">
    <property type="term" value="C:chromatin"/>
    <property type="evidence" value="ECO:0007669"/>
    <property type="project" value="TreeGrafter"/>
</dbReference>
<dbReference type="SUPFAM" id="SSF47370">
    <property type="entry name" value="Bromodomain"/>
    <property type="match status" value="1"/>
</dbReference>
<evidence type="ECO:0000256" key="6">
    <source>
        <dbReference type="ARBA" id="ARBA00022448"/>
    </source>
</evidence>
<comment type="subcellular location">
    <subcellularLocation>
        <location evidence="3">Lysosome membrane</location>
        <topology evidence="3">Multi-pass membrane protein</topology>
    </subcellularLocation>
    <subcellularLocation>
        <location evidence="2">Nucleus</location>
    </subcellularLocation>
</comment>
<comment type="caution">
    <text evidence="43">The sequence shown here is derived from an EMBL/GenBank/DDBJ whole genome shotgun (WGS) entry which is preliminary data.</text>
</comment>
<keyword evidence="16 38" id="KW-1133">Transmembrane helix</keyword>
<feature type="compositionally biased region" description="Polar residues" evidence="37">
    <location>
        <begin position="52"/>
        <end position="63"/>
    </location>
</feature>
<feature type="transmembrane region" description="Helical" evidence="38">
    <location>
        <begin position="1210"/>
        <end position="1229"/>
    </location>
</feature>
<evidence type="ECO:0000256" key="17">
    <source>
        <dbReference type="ARBA" id="ARBA00023015"/>
    </source>
</evidence>
<evidence type="ECO:0000256" key="13">
    <source>
        <dbReference type="ARBA" id="ARBA00022786"/>
    </source>
</evidence>
<dbReference type="Gene3D" id="3.30.40.10">
    <property type="entry name" value="Zinc/RING finger domain, C3HC4 (zinc finger)"/>
    <property type="match status" value="2"/>
</dbReference>
<dbReference type="Pfam" id="PF00439">
    <property type="entry name" value="Bromodomain"/>
    <property type="match status" value="1"/>
</dbReference>
<evidence type="ECO:0000256" key="23">
    <source>
        <dbReference type="ARBA" id="ARBA00023180"/>
    </source>
</evidence>
<keyword evidence="7" id="KW-0678">Repressor</keyword>
<proteinExistence type="inferred from homology"/>
<dbReference type="Gene3D" id="3.30.160.60">
    <property type="entry name" value="Classic Zinc Finger"/>
    <property type="match status" value="1"/>
</dbReference>
<dbReference type="Pfam" id="PF04193">
    <property type="entry name" value="PQ-loop"/>
    <property type="match status" value="1"/>
</dbReference>
<dbReference type="FunFam" id="1.20.1280.290:FF:000017">
    <property type="entry name" value="lysosomal amino acid transporter 1 homolog"/>
    <property type="match status" value="1"/>
</dbReference>
<feature type="domain" description="B box-type" evidence="42">
    <location>
        <begin position="227"/>
        <end position="261"/>
    </location>
</feature>
<evidence type="ECO:0000256" key="25">
    <source>
        <dbReference type="ARBA" id="ARBA00023242"/>
    </source>
</evidence>
<feature type="compositionally biased region" description="Acidic residues" evidence="37">
    <location>
        <begin position="982"/>
        <end position="993"/>
    </location>
</feature>
<feature type="compositionally biased region" description="Polar residues" evidence="37">
    <location>
        <begin position="623"/>
        <end position="639"/>
    </location>
</feature>
<comment type="pathway">
    <text evidence="4">Protein modification; protein ubiquitination.</text>
</comment>
<dbReference type="InterPro" id="IPR001487">
    <property type="entry name" value="Bromodomain"/>
</dbReference>
<dbReference type="InterPro" id="IPR011011">
    <property type="entry name" value="Znf_FYVE_PHD"/>
</dbReference>
<evidence type="ECO:0000256" key="20">
    <source>
        <dbReference type="ARBA" id="ARBA00023125"/>
    </source>
</evidence>
<feature type="compositionally biased region" description="Polar residues" evidence="37">
    <location>
        <begin position="12"/>
        <end position="25"/>
    </location>
</feature>
<name>A0A7J5ZEN2_DISMA</name>
<evidence type="ECO:0000256" key="8">
    <source>
        <dbReference type="ARBA" id="ARBA00022679"/>
    </source>
</evidence>
<keyword evidence="21 38" id="KW-0472">Membrane</keyword>
<evidence type="ECO:0000256" key="32">
    <source>
        <dbReference type="ARBA" id="ARBA00079342"/>
    </source>
</evidence>
<feature type="compositionally biased region" description="Polar residues" evidence="37">
    <location>
        <begin position="964"/>
        <end position="977"/>
    </location>
</feature>
<feature type="domain" description="RING-type" evidence="41">
    <location>
        <begin position="140"/>
        <end position="200"/>
    </location>
</feature>
<evidence type="ECO:0000256" key="5">
    <source>
        <dbReference type="ARBA" id="ARBA00012483"/>
    </source>
</evidence>
<feature type="region of interest" description="Disordered" evidence="37">
    <location>
        <begin position="520"/>
        <end position="559"/>
    </location>
</feature>
<keyword evidence="44" id="KW-1185">Reference proteome</keyword>
<feature type="compositionally biased region" description="Polar residues" evidence="37">
    <location>
        <begin position="764"/>
        <end position="782"/>
    </location>
</feature>
<dbReference type="PROSITE" id="PS01359">
    <property type="entry name" value="ZF_PHD_1"/>
    <property type="match status" value="1"/>
</dbReference>
<dbReference type="InterPro" id="IPR000315">
    <property type="entry name" value="Znf_B-box"/>
</dbReference>
<dbReference type="GO" id="GO:0006865">
    <property type="term" value="P:amino acid transport"/>
    <property type="evidence" value="ECO:0007669"/>
    <property type="project" value="UniProtKB-KW"/>
</dbReference>
<dbReference type="FunFam" id="3.30.160.60:FF:000074">
    <property type="entry name" value="Tripartite motif containing 66"/>
    <property type="match status" value="1"/>
</dbReference>
<feature type="region of interest" description="Disordered" evidence="37">
    <location>
        <begin position="732"/>
        <end position="786"/>
    </location>
</feature>
<dbReference type="PROSITE" id="PS00518">
    <property type="entry name" value="ZF_RING_1"/>
    <property type="match status" value="1"/>
</dbReference>
<feature type="region of interest" description="Disordered" evidence="37">
    <location>
        <begin position="1"/>
        <end position="127"/>
    </location>
</feature>
<dbReference type="PROSITE" id="PS50016">
    <property type="entry name" value="ZF_PHD_2"/>
    <property type="match status" value="1"/>
</dbReference>
<dbReference type="Gene3D" id="1.20.920.10">
    <property type="entry name" value="Bromodomain-like"/>
    <property type="match status" value="1"/>
</dbReference>
<dbReference type="CDD" id="cd19775">
    <property type="entry name" value="Bbox2_TIF1_C-VI"/>
    <property type="match status" value="1"/>
</dbReference>
<keyword evidence="6" id="KW-0813">Transport</keyword>
<evidence type="ECO:0000256" key="26">
    <source>
        <dbReference type="ARBA" id="ARBA00038039"/>
    </source>
</evidence>
<keyword evidence="14" id="KW-0862">Zinc</keyword>
<evidence type="ECO:0000256" key="21">
    <source>
        <dbReference type="ARBA" id="ARBA00023136"/>
    </source>
</evidence>
<keyword evidence="19 36" id="KW-0103">Bromodomain</keyword>
<feature type="region of interest" description="Disordered" evidence="37">
    <location>
        <begin position="623"/>
        <end position="717"/>
    </location>
</feature>
<feature type="domain" description="Bromo" evidence="39">
    <location>
        <begin position="883"/>
        <end position="939"/>
    </location>
</feature>
<evidence type="ECO:0000256" key="33">
    <source>
        <dbReference type="ARBA" id="ARBA00081269"/>
    </source>
</evidence>
<evidence type="ECO:0000256" key="4">
    <source>
        <dbReference type="ARBA" id="ARBA00004906"/>
    </source>
</evidence>
<evidence type="ECO:0000259" key="41">
    <source>
        <dbReference type="PROSITE" id="PS50089"/>
    </source>
</evidence>
<feature type="region of interest" description="Disordered" evidence="37">
    <location>
        <begin position="963"/>
        <end position="996"/>
    </location>
</feature>
<evidence type="ECO:0000256" key="15">
    <source>
        <dbReference type="ARBA" id="ARBA00022970"/>
    </source>
</evidence>
<comment type="similarity">
    <text evidence="26">Belongs to the laat-1 family.</text>
</comment>
<feature type="domain" description="B box-type" evidence="42">
    <location>
        <begin position="281"/>
        <end position="322"/>
    </location>
</feature>
<dbReference type="SUPFAM" id="SSF57903">
    <property type="entry name" value="FYVE/PHD zinc finger"/>
    <property type="match status" value="1"/>
</dbReference>
<feature type="compositionally biased region" description="Polar residues" evidence="37">
    <location>
        <begin position="682"/>
        <end position="691"/>
    </location>
</feature>
<keyword evidence="24" id="KW-0458">Lysosome</keyword>
<evidence type="ECO:0000256" key="3">
    <source>
        <dbReference type="ARBA" id="ARBA00004155"/>
    </source>
</evidence>
<keyword evidence="25" id="KW-0539">Nucleus</keyword>
<evidence type="ECO:0000256" key="12">
    <source>
        <dbReference type="ARBA" id="ARBA00022771"/>
    </source>
</evidence>
<comment type="catalytic activity">
    <reaction evidence="1">
        <text>S-ubiquitinyl-[E2 ubiquitin-conjugating enzyme]-L-cysteine + [acceptor protein]-L-lysine = [E2 ubiquitin-conjugating enzyme]-L-cysteine + N(6)-ubiquitinyl-[acceptor protein]-L-lysine.</text>
        <dbReference type="EC" id="2.3.2.27"/>
    </reaction>
</comment>
<gene>
    <name evidence="43" type="ORF">F7725_000351</name>
</gene>
<dbReference type="PROSITE" id="PS50089">
    <property type="entry name" value="ZF_RING_2"/>
    <property type="match status" value="1"/>
</dbReference>
<evidence type="ECO:0000256" key="19">
    <source>
        <dbReference type="ARBA" id="ARBA00023117"/>
    </source>
</evidence>
<evidence type="ECO:0000256" key="1">
    <source>
        <dbReference type="ARBA" id="ARBA00000900"/>
    </source>
</evidence>
<dbReference type="GO" id="GO:0005765">
    <property type="term" value="C:lysosomal membrane"/>
    <property type="evidence" value="ECO:0007669"/>
    <property type="project" value="UniProtKB-SubCell"/>
</dbReference>